<keyword evidence="3" id="KW-1185">Reference proteome</keyword>
<evidence type="ECO:0000313" key="3">
    <source>
        <dbReference type="Proteomes" id="UP001642540"/>
    </source>
</evidence>
<dbReference type="Proteomes" id="UP001642540">
    <property type="component" value="Unassembled WGS sequence"/>
</dbReference>
<evidence type="ECO:0000313" key="2">
    <source>
        <dbReference type="EMBL" id="CAL8111108.1"/>
    </source>
</evidence>
<keyword evidence="1" id="KW-0812">Transmembrane</keyword>
<feature type="transmembrane region" description="Helical" evidence="1">
    <location>
        <begin position="312"/>
        <end position="330"/>
    </location>
</feature>
<feature type="transmembrane region" description="Helical" evidence="1">
    <location>
        <begin position="48"/>
        <end position="69"/>
    </location>
</feature>
<proteinExistence type="predicted"/>
<name>A0ABP1QT11_9HEXA</name>
<sequence length="456" mass="53250">MKKLNRISVSEYTESFYNFFASTGVNRNWLSRGKDGELETSYIKSWRLVLFVLLRINVYIKILYLILLFEGFLTEEEPDFYTKLGIVIWVVTTFVAIYSDYYYISKYPCFEALCAFWNVQSEIYYLLSMQRREDFKKRLNEGARFRINFHLTMATLAMIGLGVQYVMDPKGVLFTGYLVQNEPLVCTILLGFIDQFFLYATWAQAVSVILVQVLSYRELTVVFAILAEEINDLSERQKAFLTLNRNNTAMKDNRKKMPNIVKALDDHEENGVNTEEFKPVMELLSNYSRYTIDLIFMEYRKLQIITDRMQQIMSYVLLSTIIIYFAQISSDVFVGIRLIREGAAADVGFYASDCCTSMLYWFISLGSLSKLDASHEEFHFALKSYLRTDYRGRGYHLKKYKSMPRIATYLGPCDFDSSTVCTCMMTLVNYYILAKNSGGLYPPHQEEKQQKYHVQM</sequence>
<dbReference type="EMBL" id="CAXLJM020000046">
    <property type="protein sequence ID" value="CAL8111108.1"/>
    <property type="molecule type" value="Genomic_DNA"/>
</dbReference>
<keyword evidence="1" id="KW-1133">Transmembrane helix</keyword>
<accession>A0ABP1QT11</accession>
<protein>
    <recommendedName>
        <fullName evidence="4">Odorant receptor</fullName>
    </recommendedName>
</protein>
<organism evidence="2 3">
    <name type="scientific">Orchesella dallaii</name>
    <dbReference type="NCBI Taxonomy" id="48710"/>
    <lineage>
        <taxon>Eukaryota</taxon>
        <taxon>Metazoa</taxon>
        <taxon>Ecdysozoa</taxon>
        <taxon>Arthropoda</taxon>
        <taxon>Hexapoda</taxon>
        <taxon>Collembola</taxon>
        <taxon>Entomobryomorpha</taxon>
        <taxon>Entomobryoidea</taxon>
        <taxon>Orchesellidae</taxon>
        <taxon>Orchesellinae</taxon>
        <taxon>Orchesella</taxon>
    </lineage>
</organism>
<reference evidence="2 3" key="1">
    <citation type="submission" date="2024-08" db="EMBL/GenBank/DDBJ databases">
        <authorList>
            <person name="Cucini C."/>
            <person name="Frati F."/>
        </authorList>
    </citation>
    <scope>NUCLEOTIDE SEQUENCE [LARGE SCALE GENOMIC DNA]</scope>
</reference>
<feature type="transmembrane region" description="Helical" evidence="1">
    <location>
        <begin position="147"/>
        <end position="167"/>
    </location>
</feature>
<feature type="transmembrane region" description="Helical" evidence="1">
    <location>
        <begin position="81"/>
        <end position="104"/>
    </location>
</feature>
<comment type="caution">
    <text evidence="2">The sequence shown here is derived from an EMBL/GenBank/DDBJ whole genome shotgun (WGS) entry which is preliminary data.</text>
</comment>
<evidence type="ECO:0000256" key="1">
    <source>
        <dbReference type="SAM" id="Phobius"/>
    </source>
</evidence>
<feature type="transmembrane region" description="Helical" evidence="1">
    <location>
        <begin position="187"/>
        <end position="211"/>
    </location>
</feature>
<evidence type="ECO:0008006" key="4">
    <source>
        <dbReference type="Google" id="ProtNLM"/>
    </source>
</evidence>
<gene>
    <name evidence="2" type="ORF">ODALV1_LOCUS14733</name>
</gene>
<keyword evidence="1" id="KW-0472">Membrane</keyword>